<evidence type="ECO:0008006" key="3">
    <source>
        <dbReference type="Google" id="ProtNLM"/>
    </source>
</evidence>
<dbReference type="InParanoid" id="A0A061EXX0"/>
<dbReference type="PANTHER" id="PTHR33033">
    <property type="entry name" value="POLYNUCLEOTIDYL TRANSFERASE, RIBONUCLEASE H-LIKE SUPERFAMILY PROTEIN-RELATED"/>
    <property type="match status" value="1"/>
</dbReference>
<dbReference type="Proteomes" id="UP000026915">
    <property type="component" value="Chromosome 5"/>
</dbReference>
<organism evidence="1 2">
    <name type="scientific">Theobroma cacao</name>
    <name type="common">Cacao</name>
    <name type="synonym">Cocoa</name>
    <dbReference type="NCBI Taxonomy" id="3641"/>
    <lineage>
        <taxon>Eukaryota</taxon>
        <taxon>Viridiplantae</taxon>
        <taxon>Streptophyta</taxon>
        <taxon>Embryophyta</taxon>
        <taxon>Tracheophyta</taxon>
        <taxon>Spermatophyta</taxon>
        <taxon>Magnoliopsida</taxon>
        <taxon>eudicotyledons</taxon>
        <taxon>Gunneridae</taxon>
        <taxon>Pentapetalae</taxon>
        <taxon>rosids</taxon>
        <taxon>malvids</taxon>
        <taxon>Malvales</taxon>
        <taxon>Malvaceae</taxon>
        <taxon>Byttnerioideae</taxon>
        <taxon>Theobroma</taxon>
    </lineage>
</organism>
<accession>A0A061EXX0</accession>
<dbReference type="InterPro" id="IPR012337">
    <property type="entry name" value="RNaseH-like_sf"/>
</dbReference>
<name>A0A061EXX0_THECC</name>
<dbReference type="InterPro" id="IPR036397">
    <property type="entry name" value="RNaseH_sf"/>
</dbReference>
<dbReference type="Gene3D" id="3.30.420.10">
    <property type="entry name" value="Ribonuclease H-like superfamily/Ribonuclease H"/>
    <property type="match status" value="1"/>
</dbReference>
<keyword evidence="2" id="KW-1185">Reference proteome</keyword>
<evidence type="ECO:0000313" key="1">
    <source>
        <dbReference type="EMBL" id="EOY09940.1"/>
    </source>
</evidence>
<dbReference type="AlphaFoldDB" id="A0A061EXX0"/>
<protein>
    <recommendedName>
        <fullName evidence="3">RNase H type-1 domain-containing protein</fullName>
    </recommendedName>
</protein>
<reference evidence="1 2" key="1">
    <citation type="journal article" date="2013" name="Genome Biol.">
        <title>The genome sequence of the most widely cultivated cacao type and its use to identify candidate genes regulating pod color.</title>
        <authorList>
            <person name="Motamayor J.C."/>
            <person name="Mockaitis K."/>
            <person name="Schmutz J."/>
            <person name="Haiminen N."/>
            <person name="Iii D.L."/>
            <person name="Cornejo O."/>
            <person name="Findley S.D."/>
            <person name="Zheng P."/>
            <person name="Utro F."/>
            <person name="Royaert S."/>
            <person name="Saski C."/>
            <person name="Jenkins J."/>
            <person name="Podicheti R."/>
            <person name="Zhao M."/>
            <person name="Scheffler B.E."/>
            <person name="Stack J.C."/>
            <person name="Feltus F.A."/>
            <person name="Mustiga G.M."/>
            <person name="Amores F."/>
            <person name="Phillips W."/>
            <person name="Marelli J.P."/>
            <person name="May G.D."/>
            <person name="Shapiro H."/>
            <person name="Ma J."/>
            <person name="Bustamante C.D."/>
            <person name="Schnell R.J."/>
            <person name="Main D."/>
            <person name="Gilbert D."/>
            <person name="Parida L."/>
            <person name="Kuhn D.N."/>
        </authorList>
    </citation>
    <scope>NUCLEOTIDE SEQUENCE [LARGE SCALE GENOMIC DNA]</scope>
    <source>
        <strain evidence="2">cv. Matina 1-6</strain>
    </source>
</reference>
<gene>
    <name evidence="1" type="ORF">TCM_025313</name>
</gene>
<dbReference type="EMBL" id="CM001883">
    <property type="protein sequence ID" value="EOY09940.1"/>
    <property type="molecule type" value="Genomic_DNA"/>
</dbReference>
<dbReference type="InterPro" id="IPR044730">
    <property type="entry name" value="RNase_H-like_dom_plant"/>
</dbReference>
<evidence type="ECO:0000313" key="2">
    <source>
        <dbReference type="Proteomes" id="UP000026915"/>
    </source>
</evidence>
<dbReference type="CDD" id="cd06222">
    <property type="entry name" value="RNase_H_like"/>
    <property type="match status" value="1"/>
</dbReference>
<dbReference type="HOGENOM" id="CLU_1258041_0_0_1"/>
<dbReference type="Gramene" id="EOY09940">
    <property type="protein sequence ID" value="EOY09940"/>
    <property type="gene ID" value="TCM_025313"/>
</dbReference>
<dbReference type="GO" id="GO:0003676">
    <property type="term" value="F:nucleic acid binding"/>
    <property type="evidence" value="ECO:0007669"/>
    <property type="project" value="InterPro"/>
</dbReference>
<sequence length="220" mass="24992">MESIKFSGFQILLGEIKCQRFGDVFLNSHPMISLFSIVVDNEFKVVDLWNNGTWFIPFRRSLYSWEKDSYNEILRKLENVFLSIGKFDKLIWVHDSHEPSISFVGRAPLHHRIGISRQPPNDGEFKFNIDGSVWGKPSIASCGGVLQNSASHVVGIFFGPLGFHDSNYAELYAILQALRFYASSPFKDSHLIIESVASNSFADNLAKFGVEKNSMFCARW</sequence>
<dbReference type="PANTHER" id="PTHR33033:SF69">
    <property type="entry name" value="POLYNUCLEOTIDYL TRANSFERASE, RIBONUCLEASE H FOLD"/>
    <property type="match status" value="1"/>
</dbReference>
<proteinExistence type="predicted"/>
<dbReference type="SUPFAM" id="SSF53098">
    <property type="entry name" value="Ribonuclease H-like"/>
    <property type="match status" value="1"/>
</dbReference>